<feature type="compositionally biased region" description="Low complexity" evidence="1">
    <location>
        <begin position="55"/>
        <end position="76"/>
    </location>
</feature>
<feature type="region of interest" description="Disordered" evidence="1">
    <location>
        <begin position="21"/>
        <end position="96"/>
    </location>
</feature>
<keyword evidence="2" id="KW-0732">Signal</keyword>
<feature type="chain" id="PRO_5011498342" description="IgGFc-binding protein N-terminal domain-containing protein" evidence="2">
    <location>
        <begin position="24"/>
        <end position="566"/>
    </location>
</feature>
<evidence type="ECO:0000259" key="3">
    <source>
        <dbReference type="Pfam" id="PF17517"/>
    </source>
</evidence>
<feature type="domain" description="IgGFc-binding protein N-terminal" evidence="3">
    <location>
        <begin position="213"/>
        <end position="539"/>
    </location>
</feature>
<evidence type="ECO:0000313" key="4">
    <source>
        <dbReference type="EMBL" id="SFE13864.1"/>
    </source>
</evidence>
<dbReference type="PANTHER" id="PTHR46534">
    <property type="entry name" value="IGGFC_BINDING DOMAIN-CONTAINING PROTEIN"/>
    <property type="match status" value="1"/>
</dbReference>
<dbReference type="Proteomes" id="UP000199400">
    <property type="component" value="Unassembled WGS sequence"/>
</dbReference>
<evidence type="ECO:0000256" key="1">
    <source>
        <dbReference type="SAM" id="MobiDB-lite"/>
    </source>
</evidence>
<dbReference type="AlphaFoldDB" id="A0A1I1Y2S9"/>
<evidence type="ECO:0000256" key="2">
    <source>
        <dbReference type="SAM" id="SignalP"/>
    </source>
</evidence>
<organism evidence="4 5">
    <name type="scientific">Nannocystis exedens</name>
    <dbReference type="NCBI Taxonomy" id="54"/>
    <lineage>
        <taxon>Bacteria</taxon>
        <taxon>Pseudomonadati</taxon>
        <taxon>Myxococcota</taxon>
        <taxon>Polyangia</taxon>
        <taxon>Nannocystales</taxon>
        <taxon>Nannocystaceae</taxon>
        <taxon>Nannocystis</taxon>
    </lineage>
</organism>
<dbReference type="PROSITE" id="PS51257">
    <property type="entry name" value="PROKAR_LIPOPROTEIN"/>
    <property type="match status" value="1"/>
</dbReference>
<feature type="compositionally biased region" description="Polar residues" evidence="1">
    <location>
        <begin position="28"/>
        <end position="38"/>
    </location>
</feature>
<reference evidence="5" key="1">
    <citation type="submission" date="2016-10" db="EMBL/GenBank/DDBJ databases">
        <authorList>
            <person name="Varghese N."/>
            <person name="Submissions S."/>
        </authorList>
    </citation>
    <scope>NUCLEOTIDE SEQUENCE [LARGE SCALE GENOMIC DNA]</scope>
    <source>
        <strain evidence="5">ATCC 25963</strain>
    </source>
</reference>
<dbReference type="RefSeq" id="WP_096329774.1">
    <property type="nucleotide sequence ID" value="NZ_FOMX01000009.1"/>
</dbReference>
<dbReference type="InterPro" id="IPR035234">
    <property type="entry name" value="IgGFc-bd_N"/>
</dbReference>
<feature type="signal peptide" evidence="2">
    <location>
        <begin position="1"/>
        <end position="23"/>
    </location>
</feature>
<proteinExistence type="predicted"/>
<dbReference type="OrthoDB" id="5524783at2"/>
<protein>
    <recommendedName>
        <fullName evidence="3">IgGFc-binding protein N-terminal domain-containing protein</fullName>
    </recommendedName>
</protein>
<dbReference type="STRING" id="54.SAMN02745121_03127"/>
<evidence type="ECO:0000313" key="5">
    <source>
        <dbReference type="Proteomes" id="UP000199400"/>
    </source>
</evidence>
<name>A0A1I1Y2S9_9BACT</name>
<gene>
    <name evidence="4" type="ORF">SAMN02745121_03127</name>
</gene>
<dbReference type="PANTHER" id="PTHR46534:SF1">
    <property type="entry name" value="IGGFC-BINDING PROTEIN N-TERMINAL DOMAIN-CONTAINING PROTEIN"/>
    <property type="match status" value="1"/>
</dbReference>
<dbReference type="Pfam" id="PF17517">
    <property type="entry name" value="IgGFc_binding"/>
    <property type="match status" value="1"/>
</dbReference>
<sequence>MMPISPRLFVPLALVLACSSGGGGSGTDTGAQPTSVTDAATGPGSGAGESTTEPAPTTSAGGSDTGGDTSTGPGAPKLDVGVDTGDTGPIGSACQQAEQTQSNQGCLFWAVDLPNAWQVQASPAPEDQTYAIVAANTADAPVAVAVFAGAEQVPLESATIPANALHVFAFDNALGTKNRESSTGTAYRLESDLPVTVYQFNPLDNSTEVFSNDASLLFPAHVLDRDYTAVTGDGTRLGFPMDFNAGAFVTIVADQDDTTVDIYPTPGVPIYPSATKVNLMRGQTYTLMSNAVMSLFQNEAGQGNLSGTRVAADKPVAVFSGNVASFEPTPQSGCCADHLEHQMLPLSAWGDAYAVISAPPNSGGGDDPVRVRLTGSFDGTSLTYSPAAPPGAPTTLDAYETVAFTADASFIVAGDRPFAVTEFLLSNEVVTVDPTPEDDADNVGFVGDPAMILVPPLAQFQGEYVFLTPAEYDTHYVTVIRPAGAEVALDGADVTVDGGWQPLGSHDGVAWERAHFALEFGPHRVRAGGDARVGIIVVGYDVAVSYGYAGGSGVEFIGTVPLPPPR</sequence>
<accession>A0A1I1Y2S9</accession>
<dbReference type="EMBL" id="FOMX01000009">
    <property type="protein sequence ID" value="SFE13864.1"/>
    <property type="molecule type" value="Genomic_DNA"/>
</dbReference>
<keyword evidence="5" id="KW-1185">Reference proteome</keyword>